<dbReference type="Proteomes" id="UP001057375">
    <property type="component" value="Unassembled WGS sequence"/>
</dbReference>
<evidence type="ECO:0008006" key="3">
    <source>
        <dbReference type="Google" id="ProtNLM"/>
    </source>
</evidence>
<dbReference type="Gene3D" id="2.30.320.10">
    <property type="entry name" value="YwqG-like"/>
    <property type="match status" value="1"/>
</dbReference>
<evidence type="ECO:0000313" key="2">
    <source>
        <dbReference type="Proteomes" id="UP001057375"/>
    </source>
</evidence>
<keyword evidence="2" id="KW-1185">Reference proteome</keyword>
<evidence type="ECO:0000313" key="1">
    <source>
        <dbReference type="EMBL" id="GKT31603.1"/>
    </source>
</evidence>
<dbReference type="InterPro" id="IPR015315">
    <property type="entry name" value="DUF1963"/>
</dbReference>
<dbReference type="Pfam" id="PF09234">
    <property type="entry name" value="DUF1963"/>
    <property type="match status" value="1"/>
</dbReference>
<sequence>MNNTEHQERVAAVLPKFAPLARPMYKIKSEPRAETPDCPSEDLKVSKFGGIPFMPRADWPKCAHCSQPLELLVQLDLSKIPRKTLPEDMPETGLLQLFFCPNTDAECVCDMDEDKWTVGRYISAEELTREPVFREMPESEVDHIPCHAITGFEETTEYPMPEECEEHLDELEEEVTPDEIMLVCDCAASESDKLGGWPCWLDEIIYPECPVCGSEMPHLMTVGSEEGLEWAFSDGGCGRIFVCPHHLEATTLSFDS</sequence>
<dbReference type="SUPFAM" id="SSF103032">
    <property type="entry name" value="Hypothetical protein YwqG"/>
    <property type="match status" value="1"/>
</dbReference>
<gene>
    <name evidence="1" type="ORF">ADUPG1_006000</name>
</gene>
<dbReference type="EMBL" id="BQXS01009705">
    <property type="protein sequence ID" value="GKT31603.1"/>
    <property type="molecule type" value="Genomic_DNA"/>
</dbReference>
<dbReference type="InterPro" id="IPR035948">
    <property type="entry name" value="YwqG-like_sf"/>
</dbReference>
<dbReference type="PANTHER" id="PTHR36436">
    <property type="entry name" value="SLL5081 PROTEIN"/>
    <property type="match status" value="1"/>
</dbReference>
<accession>A0ABQ5KJH9</accession>
<proteinExistence type="predicted"/>
<reference evidence="1" key="1">
    <citation type="submission" date="2022-03" db="EMBL/GenBank/DDBJ databases">
        <title>Draft genome sequence of Aduncisulcus paluster, a free-living microaerophilic Fornicata.</title>
        <authorList>
            <person name="Yuyama I."/>
            <person name="Kume K."/>
            <person name="Tamura T."/>
            <person name="Inagaki Y."/>
            <person name="Hashimoto T."/>
        </authorList>
    </citation>
    <scope>NUCLEOTIDE SEQUENCE</scope>
    <source>
        <strain evidence="1">NY0171</strain>
    </source>
</reference>
<protein>
    <recommendedName>
        <fullName evidence="3">DUF1963 domain-containing protein</fullName>
    </recommendedName>
</protein>
<name>A0ABQ5KJH9_9EUKA</name>
<comment type="caution">
    <text evidence="1">The sequence shown here is derived from an EMBL/GenBank/DDBJ whole genome shotgun (WGS) entry which is preliminary data.</text>
</comment>
<dbReference type="PANTHER" id="PTHR36436:SF6">
    <property type="entry name" value="SLL5081 PROTEIN"/>
    <property type="match status" value="1"/>
</dbReference>
<organism evidence="1 2">
    <name type="scientific">Aduncisulcus paluster</name>
    <dbReference type="NCBI Taxonomy" id="2918883"/>
    <lineage>
        <taxon>Eukaryota</taxon>
        <taxon>Metamonada</taxon>
        <taxon>Carpediemonas-like organisms</taxon>
        <taxon>Aduncisulcus</taxon>
    </lineage>
</organism>